<dbReference type="Proteomes" id="UP000292781">
    <property type="component" value="Unassembled WGS sequence"/>
</dbReference>
<gene>
    <name evidence="12" type="primary">pstA</name>
    <name evidence="12" type="ORF">EYW49_18885</name>
</gene>
<comment type="subcellular location">
    <subcellularLocation>
        <location evidence="10">Cell inner membrane</location>
        <topology evidence="10">Multi-pass membrane protein</topology>
    </subcellularLocation>
    <subcellularLocation>
        <location evidence="1">Cell membrane</location>
        <topology evidence="1">Multi-pass membrane protein</topology>
    </subcellularLocation>
</comment>
<keyword evidence="5 10" id="KW-1003">Cell membrane</keyword>
<feature type="transmembrane region" description="Helical" evidence="10">
    <location>
        <begin position="188"/>
        <end position="206"/>
    </location>
</feature>
<keyword evidence="6" id="KW-0592">Phosphate transport</keyword>
<dbReference type="RefSeq" id="WP_131311188.1">
    <property type="nucleotide sequence ID" value="NZ_SJFN01000036.1"/>
</dbReference>
<evidence type="ECO:0000256" key="5">
    <source>
        <dbReference type="ARBA" id="ARBA00022475"/>
    </source>
</evidence>
<feature type="transmembrane region" description="Helical" evidence="10">
    <location>
        <begin position="62"/>
        <end position="85"/>
    </location>
</feature>
<dbReference type="Gene3D" id="1.10.3720.10">
    <property type="entry name" value="MetI-like"/>
    <property type="match status" value="1"/>
</dbReference>
<dbReference type="InterPro" id="IPR000515">
    <property type="entry name" value="MetI-like"/>
</dbReference>
<evidence type="ECO:0000256" key="9">
    <source>
        <dbReference type="ARBA" id="ARBA00023136"/>
    </source>
</evidence>
<dbReference type="InterPro" id="IPR005672">
    <property type="entry name" value="Phosphate_PstA"/>
</dbReference>
<dbReference type="NCBIfam" id="TIGR00974">
    <property type="entry name" value="3a0107s02c"/>
    <property type="match status" value="1"/>
</dbReference>
<name>A0A4Q9VIC8_9HYPH</name>
<dbReference type="CDD" id="cd06261">
    <property type="entry name" value="TM_PBP2"/>
    <property type="match status" value="1"/>
</dbReference>
<comment type="caution">
    <text evidence="12">The sequence shown here is derived from an EMBL/GenBank/DDBJ whole genome shotgun (WGS) entry which is preliminary data.</text>
</comment>
<accession>A0A4Q9VIC8</accession>
<dbReference type="AlphaFoldDB" id="A0A4Q9VIC8"/>
<proteinExistence type="inferred from homology"/>
<keyword evidence="7 10" id="KW-0812">Transmembrane</keyword>
<dbReference type="InterPro" id="IPR051408">
    <property type="entry name" value="Phosphate_transprt_permease"/>
</dbReference>
<feature type="transmembrane region" description="Helical" evidence="10">
    <location>
        <begin position="106"/>
        <end position="128"/>
    </location>
</feature>
<evidence type="ECO:0000256" key="10">
    <source>
        <dbReference type="RuleBase" id="RU363043"/>
    </source>
</evidence>
<evidence type="ECO:0000256" key="4">
    <source>
        <dbReference type="ARBA" id="ARBA00022448"/>
    </source>
</evidence>
<evidence type="ECO:0000256" key="7">
    <source>
        <dbReference type="ARBA" id="ARBA00022692"/>
    </source>
</evidence>
<dbReference type="InterPro" id="IPR035906">
    <property type="entry name" value="MetI-like_sf"/>
</dbReference>
<evidence type="ECO:0000259" key="11">
    <source>
        <dbReference type="PROSITE" id="PS50928"/>
    </source>
</evidence>
<dbReference type="PANTHER" id="PTHR42922:SF1">
    <property type="entry name" value="PHOSPHATE TRANSPORT SYSTEM PERMEASE PROTEIN PSTA"/>
    <property type="match status" value="1"/>
</dbReference>
<evidence type="ECO:0000256" key="1">
    <source>
        <dbReference type="ARBA" id="ARBA00004651"/>
    </source>
</evidence>
<dbReference type="SUPFAM" id="SSF161098">
    <property type="entry name" value="MetI-like"/>
    <property type="match status" value="1"/>
</dbReference>
<organism evidence="12 13">
    <name type="scientific">Siculibacillus lacustris</name>
    <dbReference type="NCBI Taxonomy" id="1549641"/>
    <lineage>
        <taxon>Bacteria</taxon>
        <taxon>Pseudomonadati</taxon>
        <taxon>Pseudomonadota</taxon>
        <taxon>Alphaproteobacteria</taxon>
        <taxon>Hyphomicrobiales</taxon>
        <taxon>Ancalomicrobiaceae</taxon>
        <taxon>Siculibacillus</taxon>
    </lineage>
</organism>
<keyword evidence="4" id="KW-0813">Transport</keyword>
<evidence type="ECO:0000256" key="6">
    <source>
        <dbReference type="ARBA" id="ARBA00022592"/>
    </source>
</evidence>
<dbReference type="GO" id="GO:0005315">
    <property type="term" value="F:phosphate transmembrane transporter activity"/>
    <property type="evidence" value="ECO:0007669"/>
    <property type="project" value="InterPro"/>
</dbReference>
<evidence type="ECO:0000256" key="3">
    <source>
        <dbReference type="ARBA" id="ARBA00016864"/>
    </source>
</evidence>
<dbReference type="OrthoDB" id="9775069at2"/>
<protein>
    <recommendedName>
        <fullName evidence="3 10">Phosphate transport system permease protein PstA</fullName>
    </recommendedName>
</protein>
<comment type="similarity">
    <text evidence="2 10">Belongs to the binding-protein-dependent transport system permease family. CysTW subfamily.</text>
</comment>
<evidence type="ECO:0000256" key="2">
    <source>
        <dbReference type="ARBA" id="ARBA00007069"/>
    </source>
</evidence>
<feature type="domain" description="ABC transmembrane type-1" evidence="11">
    <location>
        <begin position="66"/>
        <end position="269"/>
    </location>
</feature>
<keyword evidence="8 10" id="KW-1133">Transmembrane helix</keyword>
<feature type="transmembrane region" description="Helical" evidence="10">
    <location>
        <begin position="249"/>
        <end position="273"/>
    </location>
</feature>
<dbReference type="EMBL" id="SJFN01000036">
    <property type="protein sequence ID" value="TBW34064.1"/>
    <property type="molecule type" value="Genomic_DNA"/>
</dbReference>
<keyword evidence="13" id="KW-1185">Reference proteome</keyword>
<dbReference type="PROSITE" id="PS50928">
    <property type="entry name" value="ABC_TM1"/>
    <property type="match status" value="1"/>
</dbReference>
<reference evidence="12 13" key="1">
    <citation type="submission" date="2019-02" db="EMBL/GenBank/DDBJ databases">
        <title>Siculibacillus lacustris gen. nov., sp. nov., a new rosette-forming bacterium isolated from a freshwater crater lake (Lake St. Ana, Romania).</title>
        <authorList>
            <person name="Felfoldi T."/>
            <person name="Marton Z."/>
            <person name="Szabo A."/>
            <person name="Mentes A."/>
            <person name="Boka K."/>
            <person name="Marialigeti K."/>
            <person name="Mathe I."/>
            <person name="Koncz M."/>
            <person name="Schumann P."/>
            <person name="Toth E."/>
        </authorList>
    </citation>
    <scope>NUCLEOTIDE SEQUENCE [LARGE SCALE GENOMIC DNA]</scope>
    <source>
        <strain evidence="12 13">SA-279</strain>
    </source>
</reference>
<dbReference type="PANTHER" id="PTHR42922">
    <property type="entry name" value="PHOSPHATE TRANSPORT SYSTEM PERMEASE PROTEIN PSTA"/>
    <property type="match status" value="1"/>
</dbReference>
<evidence type="ECO:0000256" key="8">
    <source>
        <dbReference type="ARBA" id="ARBA00022989"/>
    </source>
</evidence>
<sequence length="279" mass="29364">MNLFNRRMAQDAVLKVVASGLALMVLVLLAWILWTLFIRGLSALSFSVFTQPTLPPGRGGGLANAIIGTLIQVIIAVVIAAPIGVMAGTYLAELGAKSKIAGTVRFINDVLLSAPSILIGLFVYQAIVLPFGGFSAWAGAVALAVVILPVVVRATEDMMRLVPGSLREAAFALGAPHWRVVTSVMWRAARAGIVTGILLAIARAAGETAPLLFTSLGNLSWSFDMTKPMASLPLAIYQYAGSPYDEWVALAWAGALLITVGVLTLNIVSRLVLAGVKRS</sequence>
<evidence type="ECO:0000313" key="13">
    <source>
        <dbReference type="Proteomes" id="UP000292781"/>
    </source>
</evidence>
<dbReference type="Pfam" id="PF00528">
    <property type="entry name" value="BPD_transp_1"/>
    <property type="match status" value="1"/>
</dbReference>
<feature type="transmembrane region" description="Helical" evidence="10">
    <location>
        <begin position="134"/>
        <end position="152"/>
    </location>
</feature>
<evidence type="ECO:0000313" key="12">
    <source>
        <dbReference type="EMBL" id="TBW34064.1"/>
    </source>
</evidence>
<dbReference type="GO" id="GO:0035435">
    <property type="term" value="P:phosphate ion transmembrane transport"/>
    <property type="evidence" value="ECO:0007669"/>
    <property type="project" value="InterPro"/>
</dbReference>
<feature type="transmembrane region" description="Helical" evidence="10">
    <location>
        <begin position="12"/>
        <end position="34"/>
    </location>
</feature>
<dbReference type="GO" id="GO:0005886">
    <property type="term" value="C:plasma membrane"/>
    <property type="evidence" value="ECO:0007669"/>
    <property type="project" value="UniProtKB-SubCell"/>
</dbReference>
<keyword evidence="9 10" id="KW-0472">Membrane</keyword>